<comment type="similarity">
    <text evidence="3 19">In the N-terminal section; belongs to the NnrE/AIBP family.</text>
</comment>
<dbReference type="PROSITE" id="PS01050">
    <property type="entry name" value="YJEF_C_2"/>
    <property type="match status" value="1"/>
</dbReference>
<evidence type="ECO:0000256" key="10">
    <source>
        <dbReference type="ARBA" id="ARBA00023027"/>
    </source>
</evidence>
<accession>A0ABT4RII5</accession>
<comment type="similarity">
    <text evidence="17">Belongs to the NnrD/CARKD family.</text>
</comment>
<feature type="binding site" evidence="17">
    <location>
        <position position="448"/>
    </location>
    <ligand>
        <name>(6S)-NADPHX</name>
        <dbReference type="ChEBI" id="CHEBI:64076"/>
    </ligand>
</feature>
<comment type="similarity">
    <text evidence="18">Belongs to the NnrE/AIBP family.</text>
</comment>
<dbReference type="NCBIfam" id="TIGR00196">
    <property type="entry name" value="yjeF_cterm"/>
    <property type="match status" value="1"/>
</dbReference>
<dbReference type="HAMAP" id="MF_01966">
    <property type="entry name" value="NADHX_epimerase"/>
    <property type="match status" value="1"/>
</dbReference>
<dbReference type="InterPro" id="IPR036652">
    <property type="entry name" value="YjeF_N_dom_sf"/>
</dbReference>
<organism evidence="22 23">
    <name type="scientific">Solirubrobacter deserti</name>
    <dbReference type="NCBI Taxonomy" id="2282478"/>
    <lineage>
        <taxon>Bacteria</taxon>
        <taxon>Bacillati</taxon>
        <taxon>Actinomycetota</taxon>
        <taxon>Thermoleophilia</taxon>
        <taxon>Solirubrobacterales</taxon>
        <taxon>Solirubrobacteraceae</taxon>
        <taxon>Solirubrobacter</taxon>
    </lineage>
</organism>
<evidence type="ECO:0000256" key="13">
    <source>
        <dbReference type="ARBA" id="ARBA00023268"/>
    </source>
</evidence>
<evidence type="ECO:0000259" key="21">
    <source>
        <dbReference type="PROSITE" id="PS51385"/>
    </source>
</evidence>
<feature type="domain" description="YjeF C-terminal" evidence="20">
    <location>
        <begin position="223"/>
        <end position="506"/>
    </location>
</feature>
<dbReference type="InterPro" id="IPR030677">
    <property type="entry name" value="Nnr"/>
</dbReference>
<comment type="caution">
    <text evidence="18">Lacks conserved residue(s) required for the propagation of feature annotation.</text>
</comment>
<dbReference type="PROSITE" id="PS51385">
    <property type="entry name" value="YJEF_N"/>
    <property type="match status" value="1"/>
</dbReference>
<dbReference type="PANTHER" id="PTHR12592">
    <property type="entry name" value="ATP-DEPENDENT (S)-NAD(P)H-HYDRATE DEHYDRATASE FAMILY MEMBER"/>
    <property type="match status" value="1"/>
</dbReference>
<evidence type="ECO:0000256" key="4">
    <source>
        <dbReference type="ARBA" id="ARBA00009524"/>
    </source>
</evidence>
<comment type="function">
    <text evidence="14 19">Bifunctional enzyme that catalyzes the epimerization of the S- and R-forms of NAD(P)HX and the dehydration of the S-form of NAD(P)HX at the expense of ADP, which is converted to AMP. This allows the repair of both epimers of NAD(P)HX, a damaged form of NAD(P)H that is a result of enzymatic or heat-dependent hydration.</text>
</comment>
<comment type="catalytic activity">
    <reaction evidence="1 18 19">
        <text>(6R)-NADHX = (6S)-NADHX</text>
        <dbReference type="Rhea" id="RHEA:32215"/>
        <dbReference type="ChEBI" id="CHEBI:64074"/>
        <dbReference type="ChEBI" id="CHEBI:64075"/>
        <dbReference type="EC" id="5.1.99.6"/>
    </reaction>
</comment>
<dbReference type="InterPro" id="IPR029056">
    <property type="entry name" value="Ribokinase-like"/>
</dbReference>
<evidence type="ECO:0000256" key="6">
    <source>
        <dbReference type="ARBA" id="ARBA00022741"/>
    </source>
</evidence>
<evidence type="ECO:0000256" key="2">
    <source>
        <dbReference type="ARBA" id="ARBA00000909"/>
    </source>
</evidence>
<evidence type="ECO:0000313" key="23">
    <source>
        <dbReference type="Proteomes" id="UP001147700"/>
    </source>
</evidence>
<keyword evidence="11 18" id="KW-0413">Isomerase</keyword>
<evidence type="ECO:0000256" key="5">
    <source>
        <dbReference type="ARBA" id="ARBA00022723"/>
    </source>
</evidence>
<feature type="binding site" evidence="17">
    <location>
        <position position="447"/>
    </location>
    <ligand>
        <name>AMP</name>
        <dbReference type="ChEBI" id="CHEBI:456215"/>
    </ligand>
</feature>
<keyword evidence="13" id="KW-0511">Multifunctional enzyme</keyword>
<name>A0ABT4RII5_9ACTN</name>
<dbReference type="CDD" id="cd01171">
    <property type="entry name" value="YXKO-related"/>
    <property type="match status" value="1"/>
</dbReference>
<dbReference type="HAMAP" id="MF_01965">
    <property type="entry name" value="NADHX_dehydratase"/>
    <property type="match status" value="1"/>
</dbReference>
<feature type="binding site" evidence="18">
    <location>
        <position position="65"/>
    </location>
    <ligand>
        <name>K(+)</name>
        <dbReference type="ChEBI" id="CHEBI:29103"/>
    </ligand>
</feature>
<evidence type="ECO:0000256" key="14">
    <source>
        <dbReference type="ARBA" id="ARBA00025153"/>
    </source>
</evidence>
<feature type="binding site" evidence="17">
    <location>
        <begin position="418"/>
        <end position="422"/>
    </location>
    <ligand>
        <name>AMP</name>
        <dbReference type="ChEBI" id="CHEBI:456215"/>
    </ligand>
</feature>
<evidence type="ECO:0000313" key="22">
    <source>
        <dbReference type="EMBL" id="MDA0138354.1"/>
    </source>
</evidence>
<dbReference type="RefSeq" id="WP_202957892.1">
    <property type="nucleotide sequence ID" value="NZ_JAPCID010000015.1"/>
</dbReference>
<keyword evidence="9 18" id="KW-0630">Potassium</keyword>
<proteinExistence type="inferred from homology"/>
<dbReference type="InterPro" id="IPR000631">
    <property type="entry name" value="CARKD"/>
</dbReference>
<evidence type="ECO:0000256" key="11">
    <source>
        <dbReference type="ARBA" id="ARBA00023235"/>
    </source>
</evidence>
<dbReference type="PANTHER" id="PTHR12592:SF0">
    <property type="entry name" value="ATP-DEPENDENT (S)-NAD(P)H-HYDRATE DEHYDRATASE"/>
    <property type="match status" value="1"/>
</dbReference>
<dbReference type="Pfam" id="PF01256">
    <property type="entry name" value="Carb_kinase"/>
    <property type="match status" value="1"/>
</dbReference>
<feature type="domain" description="YjeF N-terminal" evidence="21">
    <location>
        <begin position="17"/>
        <end position="216"/>
    </location>
</feature>
<evidence type="ECO:0000256" key="16">
    <source>
        <dbReference type="ARBA" id="ARBA00049209"/>
    </source>
</evidence>
<feature type="binding site" evidence="18">
    <location>
        <position position="126"/>
    </location>
    <ligand>
        <name>K(+)</name>
        <dbReference type="ChEBI" id="CHEBI:29103"/>
    </ligand>
</feature>
<dbReference type="SUPFAM" id="SSF53613">
    <property type="entry name" value="Ribokinase-like"/>
    <property type="match status" value="1"/>
</dbReference>
<feature type="binding site" evidence="17">
    <location>
        <position position="258"/>
    </location>
    <ligand>
        <name>(6S)-NADPHX</name>
        <dbReference type="ChEBI" id="CHEBI:64076"/>
    </ligand>
</feature>
<evidence type="ECO:0000259" key="20">
    <source>
        <dbReference type="PROSITE" id="PS51383"/>
    </source>
</evidence>
<dbReference type="Pfam" id="PF03853">
    <property type="entry name" value="YjeF_N"/>
    <property type="match status" value="1"/>
</dbReference>
<comment type="cofactor">
    <cofactor evidence="17">
        <name>Mg(2+)</name>
        <dbReference type="ChEBI" id="CHEBI:18420"/>
    </cofactor>
</comment>
<comment type="catalytic activity">
    <reaction evidence="15 17 19">
        <text>(6S)-NADHX + ADP = AMP + phosphate + NADH + H(+)</text>
        <dbReference type="Rhea" id="RHEA:32223"/>
        <dbReference type="ChEBI" id="CHEBI:15378"/>
        <dbReference type="ChEBI" id="CHEBI:43474"/>
        <dbReference type="ChEBI" id="CHEBI:57945"/>
        <dbReference type="ChEBI" id="CHEBI:64074"/>
        <dbReference type="ChEBI" id="CHEBI:456215"/>
        <dbReference type="ChEBI" id="CHEBI:456216"/>
        <dbReference type="EC" id="4.2.1.136"/>
    </reaction>
</comment>
<dbReference type="EMBL" id="JAPCID010000015">
    <property type="protein sequence ID" value="MDA0138354.1"/>
    <property type="molecule type" value="Genomic_DNA"/>
</dbReference>
<dbReference type="EC" id="5.1.99.6" evidence="19"/>
<keyword evidence="10 17" id="KW-0520">NAD</keyword>
<dbReference type="SUPFAM" id="SSF64153">
    <property type="entry name" value="YjeF N-terminal domain-like"/>
    <property type="match status" value="1"/>
</dbReference>
<evidence type="ECO:0000256" key="9">
    <source>
        <dbReference type="ARBA" id="ARBA00022958"/>
    </source>
</evidence>
<comment type="caution">
    <text evidence="22">The sequence shown here is derived from an EMBL/GenBank/DDBJ whole genome shotgun (WGS) entry which is preliminary data.</text>
</comment>
<reference evidence="22" key="1">
    <citation type="submission" date="2022-10" db="EMBL/GenBank/DDBJ databases">
        <title>The WGS of Solirubrobacter sp. CPCC 204708.</title>
        <authorList>
            <person name="Jiang Z."/>
        </authorList>
    </citation>
    <scope>NUCLEOTIDE SEQUENCE</scope>
    <source>
        <strain evidence="22">CPCC 204708</strain>
    </source>
</reference>
<dbReference type="InterPro" id="IPR004443">
    <property type="entry name" value="YjeF_N_dom"/>
</dbReference>
<keyword evidence="6 17" id="KW-0547">Nucleotide-binding</keyword>
<keyword evidence="23" id="KW-1185">Reference proteome</keyword>
<feature type="binding site" evidence="17">
    <location>
        <position position="329"/>
    </location>
    <ligand>
        <name>(6S)-NADPHX</name>
        <dbReference type="ChEBI" id="CHEBI:64076"/>
    </ligand>
</feature>
<dbReference type="Gene3D" id="3.40.50.10260">
    <property type="entry name" value="YjeF N-terminal domain"/>
    <property type="match status" value="1"/>
</dbReference>
<dbReference type="Gene3D" id="3.40.1190.20">
    <property type="match status" value="1"/>
</dbReference>
<comment type="similarity">
    <text evidence="4 19">In the C-terminal section; belongs to the NnrD/CARKD family.</text>
</comment>
<dbReference type="Proteomes" id="UP001147700">
    <property type="component" value="Unassembled WGS sequence"/>
</dbReference>
<feature type="binding site" evidence="18">
    <location>
        <position position="159"/>
    </location>
    <ligand>
        <name>(6S)-NADPHX</name>
        <dbReference type="ChEBI" id="CHEBI:64076"/>
    </ligand>
</feature>
<evidence type="ECO:0000256" key="18">
    <source>
        <dbReference type="HAMAP-Rule" id="MF_01966"/>
    </source>
</evidence>
<evidence type="ECO:0000256" key="3">
    <source>
        <dbReference type="ARBA" id="ARBA00006001"/>
    </source>
</evidence>
<evidence type="ECO:0000256" key="7">
    <source>
        <dbReference type="ARBA" id="ARBA00022840"/>
    </source>
</evidence>
<sequence length="506" mass="51904">MTALPRWMEPLLEAGEMRELDRWAISEKKVPVEQLMERAGEGLAGVIARRAPAGRIAIVCGKGNNGGDGIVAARLLRAAGREVEVHAVWPPEWMGEDAQAQIKKLPGAGPIPFEAGRLNKAHVIVDALLGTGSSGVPREPAARVIEEMEAARAPVIAADIPSGVDATTGEVAGPAVHCVATVAFHRPKLGVWVRPGKAYAGDVEVVEIGIPRGGPARPDAGLIGAGVLRDMPRRTSESTKFSSGNVFIVGGSRGLTGAPSMSALAAMRAGAGYVTVGAPASLELSFTVRLLEAMMVGLPEDGDGHLDVSGEEQVLKAIGRADAVVLGPGLSKAPDAQALARAVIPRIDVPLVIDADGLNALVGSVEEILPQRRWPTVLTPHAGELARLLDTTSEDVERSRLRHAREAAAITHAFVVLKGDDTLIADPSGRVAISRGRAPGLATAGTGDVLAGVIGAMLAKGMPTAQAACAGVYAHVRAGQIAAAPHGPDGVIASDVIAALPAALSA</sequence>
<evidence type="ECO:0000256" key="15">
    <source>
        <dbReference type="ARBA" id="ARBA00048238"/>
    </source>
</evidence>
<comment type="catalytic activity">
    <reaction evidence="2 18 19">
        <text>(6R)-NADPHX = (6S)-NADPHX</text>
        <dbReference type="Rhea" id="RHEA:32227"/>
        <dbReference type="ChEBI" id="CHEBI:64076"/>
        <dbReference type="ChEBI" id="CHEBI:64077"/>
        <dbReference type="EC" id="5.1.99.6"/>
    </reaction>
</comment>
<feature type="binding site" evidence="18">
    <location>
        <begin position="130"/>
        <end position="136"/>
    </location>
    <ligand>
        <name>(6S)-NADPHX</name>
        <dbReference type="ChEBI" id="CHEBI:64076"/>
    </ligand>
</feature>
<evidence type="ECO:0000256" key="12">
    <source>
        <dbReference type="ARBA" id="ARBA00023239"/>
    </source>
</evidence>
<evidence type="ECO:0000256" key="19">
    <source>
        <dbReference type="PIRNR" id="PIRNR017184"/>
    </source>
</evidence>
<evidence type="ECO:0000256" key="17">
    <source>
        <dbReference type="HAMAP-Rule" id="MF_01965"/>
    </source>
</evidence>
<feature type="binding site" evidence="18">
    <location>
        <position position="162"/>
    </location>
    <ligand>
        <name>K(+)</name>
        <dbReference type="ChEBI" id="CHEBI:29103"/>
    </ligand>
</feature>
<comment type="function">
    <text evidence="18">Catalyzes the epimerization of the S- and R-forms of NAD(P)HX, a damaged form of NAD(P)H that is a result of enzymatic or heat-dependent hydration. This is a prerequisite for the S-specific NAD(P)H-hydrate dehydratase to allow the repair of both epimers of NAD(P)HX.</text>
</comment>
<dbReference type="EC" id="4.2.1.136" evidence="19"/>
<evidence type="ECO:0000256" key="8">
    <source>
        <dbReference type="ARBA" id="ARBA00022857"/>
    </source>
</evidence>
<comment type="cofactor">
    <cofactor evidence="18 19">
        <name>K(+)</name>
        <dbReference type="ChEBI" id="CHEBI:29103"/>
    </cofactor>
    <text evidence="18 19">Binds 1 potassium ion per subunit.</text>
</comment>
<keyword evidence="7 17" id="KW-0067">ATP-binding</keyword>
<comment type="subunit">
    <text evidence="17">Homotetramer.</text>
</comment>
<dbReference type="PIRSF" id="PIRSF017184">
    <property type="entry name" value="Nnr"/>
    <property type="match status" value="1"/>
</dbReference>
<feature type="binding site" evidence="18">
    <location>
        <begin position="64"/>
        <end position="68"/>
    </location>
    <ligand>
        <name>(6S)-NADPHX</name>
        <dbReference type="ChEBI" id="CHEBI:64076"/>
    </ligand>
</feature>
<evidence type="ECO:0000256" key="1">
    <source>
        <dbReference type="ARBA" id="ARBA00000013"/>
    </source>
</evidence>
<comment type="function">
    <text evidence="17">Catalyzes the dehydration of the S-form of NAD(P)HX at the expense of ADP, which is converted to AMP. Together with NAD(P)HX epimerase, which catalyzes the epimerization of the S- and R-forms, the enzyme allows the repair of both epimers of NAD(P)HX, a damaged form of NAD(P)H that is a result of enzymatic or heat-dependent hydration.</text>
</comment>
<gene>
    <name evidence="18" type="primary">nnrE</name>
    <name evidence="17" type="synonym">nnrD</name>
    <name evidence="22" type="ORF">OJ962_12690</name>
</gene>
<feature type="binding site" evidence="17">
    <location>
        <position position="381"/>
    </location>
    <ligand>
        <name>(6S)-NADPHX</name>
        <dbReference type="ChEBI" id="CHEBI:64076"/>
    </ligand>
</feature>
<dbReference type="PROSITE" id="PS51383">
    <property type="entry name" value="YJEF_C_3"/>
    <property type="match status" value="1"/>
</dbReference>
<comment type="catalytic activity">
    <reaction evidence="16 17 19">
        <text>(6S)-NADPHX + ADP = AMP + phosphate + NADPH + H(+)</text>
        <dbReference type="Rhea" id="RHEA:32235"/>
        <dbReference type="ChEBI" id="CHEBI:15378"/>
        <dbReference type="ChEBI" id="CHEBI:43474"/>
        <dbReference type="ChEBI" id="CHEBI:57783"/>
        <dbReference type="ChEBI" id="CHEBI:64076"/>
        <dbReference type="ChEBI" id="CHEBI:456215"/>
        <dbReference type="ChEBI" id="CHEBI:456216"/>
        <dbReference type="EC" id="4.2.1.136"/>
    </reaction>
</comment>
<dbReference type="InterPro" id="IPR017953">
    <property type="entry name" value="Carbohydrate_kinase_pred_CS"/>
</dbReference>
<protein>
    <recommendedName>
        <fullName evidence="19">Bifunctional NAD(P)H-hydrate repair enzyme</fullName>
    </recommendedName>
    <alternativeName>
        <fullName evidence="19">Nicotinamide nucleotide repair protein</fullName>
    </alternativeName>
    <domain>
        <recommendedName>
            <fullName evidence="19">ADP-dependent (S)-NAD(P)H-hydrate dehydratase</fullName>
            <ecNumber evidence="19">4.2.1.136</ecNumber>
        </recommendedName>
        <alternativeName>
            <fullName evidence="19">ADP-dependent NAD(P)HX dehydratase</fullName>
        </alternativeName>
    </domain>
    <domain>
        <recommendedName>
            <fullName evidence="19">NAD(P)H-hydrate epimerase</fullName>
            <ecNumber evidence="19">5.1.99.6</ecNumber>
        </recommendedName>
    </domain>
</protein>
<keyword evidence="5 18" id="KW-0479">Metal-binding</keyword>
<dbReference type="NCBIfam" id="TIGR00197">
    <property type="entry name" value="yjeF_nterm"/>
    <property type="match status" value="1"/>
</dbReference>
<keyword evidence="12 17" id="KW-0456">Lyase</keyword>
<keyword evidence="8 17" id="KW-0521">NADP</keyword>